<evidence type="ECO:0000313" key="1">
    <source>
        <dbReference type="EMBL" id="PWY93414.1"/>
    </source>
</evidence>
<dbReference type="AlphaFoldDB" id="A0A317X455"/>
<organism evidence="1 2">
    <name type="scientific">Aspergillus sclerotioniger CBS 115572</name>
    <dbReference type="NCBI Taxonomy" id="1450535"/>
    <lineage>
        <taxon>Eukaryota</taxon>
        <taxon>Fungi</taxon>
        <taxon>Dikarya</taxon>
        <taxon>Ascomycota</taxon>
        <taxon>Pezizomycotina</taxon>
        <taxon>Eurotiomycetes</taxon>
        <taxon>Eurotiomycetidae</taxon>
        <taxon>Eurotiales</taxon>
        <taxon>Aspergillaceae</taxon>
        <taxon>Aspergillus</taxon>
        <taxon>Aspergillus subgen. Circumdati</taxon>
    </lineage>
</organism>
<dbReference type="InterPro" id="IPR011009">
    <property type="entry name" value="Kinase-like_dom_sf"/>
</dbReference>
<dbReference type="Proteomes" id="UP000246702">
    <property type="component" value="Unassembled WGS sequence"/>
</dbReference>
<accession>A0A317X455</accession>
<reference evidence="1 2" key="1">
    <citation type="submission" date="2016-12" db="EMBL/GenBank/DDBJ databases">
        <title>The genomes of Aspergillus section Nigri reveals drivers in fungal speciation.</title>
        <authorList>
            <consortium name="DOE Joint Genome Institute"/>
            <person name="Vesth T.C."/>
            <person name="Nybo J."/>
            <person name="Theobald S."/>
            <person name="Brandl J."/>
            <person name="Frisvad J.C."/>
            <person name="Nielsen K.F."/>
            <person name="Lyhne E.K."/>
            <person name="Kogle M.E."/>
            <person name="Kuo A."/>
            <person name="Riley R."/>
            <person name="Clum A."/>
            <person name="Nolan M."/>
            <person name="Lipzen A."/>
            <person name="Salamov A."/>
            <person name="Henrissat B."/>
            <person name="Wiebenga A."/>
            <person name="De Vries R.P."/>
            <person name="Grigoriev I.V."/>
            <person name="Mortensen U.H."/>
            <person name="Andersen M.R."/>
            <person name="Baker S.E."/>
        </authorList>
    </citation>
    <scope>NUCLEOTIDE SEQUENCE [LARGE SCALE GENOMIC DNA]</scope>
    <source>
        <strain evidence="1 2">CBS 115572</strain>
    </source>
</reference>
<protein>
    <submittedName>
        <fullName evidence="1">Uncharacterized protein</fullName>
    </submittedName>
</protein>
<dbReference type="STRING" id="1450535.A0A317X455"/>
<gene>
    <name evidence="1" type="ORF">BO94DRAFT_582798</name>
</gene>
<dbReference type="OrthoDB" id="2687876at2759"/>
<keyword evidence="2" id="KW-1185">Reference proteome</keyword>
<dbReference type="EMBL" id="MSFK01000006">
    <property type="protein sequence ID" value="PWY93414.1"/>
    <property type="molecule type" value="Genomic_DNA"/>
</dbReference>
<dbReference type="GeneID" id="37117644"/>
<dbReference type="RefSeq" id="XP_025470175.1">
    <property type="nucleotide sequence ID" value="XM_025615501.1"/>
</dbReference>
<name>A0A317X455_9EURO</name>
<proteinExistence type="predicted"/>
<dbReference type="SUPFAM" id="SSF56112">
    <property type="entry name" value="Protein kinase-like (PK-like)"/>
    <property type="match status" value="1"/>
</dbReference>
<comment type="caution">
    <text evidence="1">The sequence shown here is derived from an EMBL/GenBank/DDBJ whole genome shotgun (WGS) entry which is preliminary data.</text>
</comment>
<evidence type="ECO:0000313" key="2">
    <source>
        <dbReference type="Proteomes" id="UP000246702"/>
    </source>
</evidence>
<sequence>MATPNLPPERKILSKLIDVHGYSHYRLQIDTVIKYLSLKCGTFDEPTLGELKVGFFCFCLPRVEPDETWHEYNIPWLDLTHVEKLSENTFEVTYLPKPTAKPRRAIAKFYPFGRDENLYRQIQLYEELQGTGIAPEYLGNIIEGARVIGFHLEKVEGREASVEDLPARRAVLQRFHKKLDRAHGDVHRRHSIVQKKGVKLISFGKSECCDGAKDQRALEVSSLEGLLAVE</sequence>